<keyword evidence="3 9" id="KW-0547">Nucleotide-binding</keyword>
<dbReference type="InterPro" id="IPR027417">
    <property type="entry name" value="P-loop_NTPase"/>
</dbReference>
<feature type="binding site" evidence="9">
    <location>
        <position position="249"/>
    </location>
    <ligand>
        <name>Mg(2+)</name>
        <dbReference type="ChEBI" id="CHEBI:18420"/>
        <label>2</label>
    </ligand>
</feature>
<evidence type="ECO:0000259" key="10">
    <source>
        <dbReference type="PROSITE" id="PS51332"/>
    </source>
</evidence>
<keyword evidence="9" id="KW-0460">Magnesium</keyword>
<dbReference type="Pfam" id="PF03308">
    <property type="entry name" value="MeaB"/>
    <property type="match status" value="1"/>
</dbReference>
<dbReference type="GO" id="GO:0034784">
    <property type="term" value="F:pivalyl-CoA mutase activity"/>
    <property type="evidence" value="ECO:0007669"/>
    <property type="project" value="InterPro"/>
</dbReference>
<feature type="binding site" evidence="9">
    <location>
        <position position="618"/>
    </location>
    <ligand>
        <name>substrate</name>
    </ligand>
</feature>
<dbReference type="PANTHER" id="PTHR43087">
    <property type="entry name" value="LYSINE/ARGININE/ORNITHINE TRANSPORT SYSTEM KINASE"/>
    <property type="match status" value="1"/>
</dbReference>
<protein>
    <recommendedName>
        <fullName evidence="9">Fused isobutyryl-CoA mutase</fullName>
    </recommendedName>
    <domain>
        <recommendedName>
            <fullName evidence="9">Isobutyryl-CoA mutase</fullName>
            <shortName evidence="9">ICM</shortName>
            <ecNumber evidence="9">5.4.99.13</ecNumber>
        </recommendedName>
    </domain>
    <domain>
        <recommendedName>
            <fullName evidence="9">P-loop GTPase</fullName>
            <ecNumber evidence="9">3.6.5.-</ecNumber>
        </recommendedName>
        <alternativeName>
            <fullName evidence="9">G-protein chaperone</fullName>
        </alternativeName>
    </domain>
</protein>
<dbReference type="InterPro" id="IPR006158">
    <property type="entry name" value="Cobalamin-bd"/>
</dbReference>
<evidence type="ECO:0000256" key="3">
    <source>
        <dbReference type="ARBA" id="ARBA00022741"/>
    </source>
</evidence>
<dbReference type="SUPFAM" id="SSF52540">
    <property type="entry name" value="P-loop containing nucleoside triphosphate hydrolases"/>
    <property type="match status" value="1"/>
</dbReference>
<feature type="binding site" evidence="9">
    <location>
        <position position="311"/>
    </location>
    <ligand>
        <name>Mg(2+)</name>
        <dbReference type="ChEBI" id="CHEBI:18420"/>
        <label>2</label>
    </ligand>
</feature>
<dbReference type="Gene3D" id="3.20.20.240">
    <property type="entry name" value="Methylmalonyl-CoA mutase"/>
    <property type="match status" value="1"/>
</dbReference>
<sequence>MSYTPQHKVRIVTAAALFDGHDAAINIMRRIMQAKGAEVIHLGHNRSAAEIVDCAIEEDAQGIAVTSYQGGHVEFFKYMYDLLQEKGCGHIKIFGGGGGTILPSEIEELHAYGIARLYSPDDGRQMGLEGMIEDLIKKCDVAVQSIPEISPASIPGLQKHKNPKIIARAISLAENDIPVALFDGQKSKTAVTVEADNDIQISTTESDKKYPVLGITGTGGAGKSSVTDELVRRYLNQFTDKTVAVISVDPSKKKTGGALLGDRIRMNSIHHPRAYMRSLATRESDKAISEHIQEAIDICKLAAFDFIILETSGIGQSDTAITDYCDVSLYVMTPEYGAASQLEKINMLDYADVIAINKFDKAGALDALHDVRKQYKRNHNLWDAKEDTIPVVGSIASQFNDPGINQLFEQVIIKVEERTGVKFGDLPHESIKATSTKSQIIPPARVRYLAEISEAIGDYAKWVDEQCKIATQLYQINGVEALVPAQAAALADIKEHLQKSLHPECMQLINGWPALVEKYKADFYEFQVRDKVIKLPLYTESLSHSRIPKVSLPKYQEWGDILRWQLTENLPGEFPYAAGVFPLKREGEDPTRMFAGEGGPERTNKRFHYVSLEQPAKRLSTAFDSVTLYGEDPAVRPDIYGKIGNAGVSIATVDDAKKLYSGFDLCDPKTSVSMTINGPAPILLAFFMNAAIDQQCEKYIKDNGLTEIVNERIRQKFKDYPLPHYNGDLPKGNDGLGLSLLGISGEEVLDKPVYDKIRAHALSTVRGTVQADILKEDQAQNTCIFSTEFALKLMGDVQEYFINQKVRNFYSVSISGYHIAEAGANPITQLAFTLSNGFTYVEYYLSRGMHIDDFAPNLSFFFSNGMDPEYSVIGRVARRIWAKAIKYKYKGNDRSQKLKYHIQTSGRSLHAQEIDFNDIRTTLQALYAIYDNCNSLHTNAYDEAITTPTEESVRRAMAIQLIINRELGTAKNENPIQGSFFIEELTDLVEEAVLAEFNRITERGGVLGAMERMYQRNKIQEESLYYESLKHTGEYPIIGVNTFLNKNGSPTIIPAEVIRSTTEEKEFQISTLHAFQERHSAQSAAALKKLQQVAINNGNLFAELMDTVRYCSLGQITNALYEVGGQYRRNM</sequence>
<dbReference type="GO" id="GO:0000287">
    <property type="term" value="F:magnesium ion binding"/>
    <property type="evidence" value="ECO:0007669"/>
    <property type="project" value="UniProtKB-UniRule"/>
</dbReference>
<dbReference type="HAMAP" id="MF_02050">
    <property type="entry name" value="IcmF"/>
    <property type="match status" value="1"/>
</dbReference>
<comment type="cofactor">
    <cofactor evidence="9">
        <name>Mg(2+)</name>
        <dbReference type="ChEBI" id="CHEBI:18420"/>
    </cofactor>
</comment>
<feature type="binding site" evidence="9">
    <location>
        <position position="248"/>
    </location>
    <ligand>
        <name>Mg(2+)</name>
        <dbReference type="ChEBI" id="CHEBI:18420"/>
        <label>2</label>
    </ligand>
</feature>
<comment type="caution">
    <text evidence="9">Lacks conserved residue(s) required for the propagation of feature annotation.</text>
</comment>
<dbReference type="InterPro" id="IPR016176">
    <property type="entry name" value="Cbl-dep_enz_cat"/>
</dbReference>
<dbReference type="Gene3D" id="3.40.50.300">
    <property type="entry name" value="P-loop containing nucleotide triphosphate hydrolases"/>
    <property type="match status" value="1"/>
</dbReference>
<feature type="binding site" evidence="9">
    <location>
        <begin position="357"/>
        <end position="360"/>
    </location>
    <ligand>
        <name>GTP</name>
        <dbReference type="ChEBI" id="CHEBI:37565"/>
    </ligand>
</feature>
<keyword evidence="5 9" id="KW-0342">GTP-binding</keyword>
<dbReference type="EMBL" id="QPMM01000003">
    <property type="protein sequence ID" value="RFS23967.1"/>
    <property type="molecule type" value="Genomic_DNA"/>
</dbReference>
<feature type="binding site" evidence="9">
    <location>
        <position position="810"/>
    </location>
    <ligand>
        <name>substrate</name>
    </ligand>
</feature>
<feature type="binding site" description="axial binding residue" evidence="9">
    <location>
        <position position="21"/>
    </location>
    <ligand>
        <name>adenosylcob(III)alamin</name>
        <dbReference type="ChEBI" id="CHEBI:18408"/>
    </ligand>
    <ligandPart>
        <name>Co</name>
        <dbReference type="ChEBI" id="CHEBI:27638"/>
    </ligandPart>
</feature>
<dbReference type="Proteomes" id="UP000260644">
    <property type="component" value="Unassembled WGS sequence"/>
</dbReference>
<dbReference type="SUPFAM" id="SSF51703">
    <property type="entry name" value="Cobalamin (vitamin B12)-dependent enzymes"/>
    <property type="match status" value="1"/>
</dbReference>
<feature type="binding site" evidence="9">
    <location>
        <position position="262"/>
    </location>
    <ligand>
        <name>Mg(2+)</name>
        <dbReference type="ChEBI" id="CHEBI:18420"/>
        <label>1</label>
        <note>catalytic</note>
    </ligand>
</feature>
<evidence type="ECO:0000256" key="4">
    <source>
        <dbReference type="ARBA" id="ARBA00022801"/>
    </source>
</evidence>
<dbReference type="InterPro" id="IPR052040">
    <property type="entry name" value="GTPase/Isobutyryl-CoA_mutase"/>
</dbReference>
<comment type="similarity">
    <text evidence="9">Belongs to the IcmF family.</text>
</comment>
<evidence type="ECO:0000256" key="7">
    <source>
        <dbReference type="ARBA" id="ARBA00023235"/>
    </source>
</evidence>
<evidence type="ECO:0000313" key="12">
    <source>
        <dbReference type="Proteomes" id="UP000260644"/>
    </source>
</evidence>
<accession>A0A3E1YCA4</accession>
<evidence type="ECO:0000313" key="11">
    <source>
        <dbReference type="EMBL" id="RFS23967.1"/>
    </source>
</evidence>
<dbReference type="RefSeq" id="WP_116975293.1">
    <property type="nucleotide sequence ID" value="NZ_QPMM01000003.1"/>
</dbReference>
<feature type="domain" description="B12-binding" evidence="10">
    <location>
        <begin position="8"/>
        <end position="146"/>
    </location>
</feature>
<evidence type="ECO:0000256" key="8">
    <source>
        <dbReference type="ARBA" id="ARBA00023285"/>
    </source>
</evidence>
<gene>
    <name evidence="9" type="primary">icmF</name>
    <name evidence="11" type="ORF">DVR12_08775</name>
</gene>
<comment type="function">
    <text evidence="9">Catalyzes the reversible interconversion of isobutyryl-CoA and n-butyryl-CoA, using radical chemistry. Also exhibits GTPase activity, associated with its G-protein domain (MeaI) that functions as a chaperone that assists cofactor delivery and proper holo-enzyme assembly.</text>
</comment>
<comment type="caution">
    <text evidence="11">The sequence shown here is derived from an EMBL/GenBank/DDBJ whole genome shotgun (WGS) entry which is preliminary data.</text>
</comment>
<feature type="binding site" evidence="9">
    <location>
        <position position="310"/>
    </location>
    <ligand>
        <name>Mg(2+)</name>
        <dbReference type="ChEBI" id="CHEBI:18420"/>
        <label>2</label>
    </ligand>
</feature>
<dbReference type="GO" id="GO:0047727">
    <property type="term" value="F:isobutyryl-CoA mutase activity"/>
    <property type="evidence" value="ECO:0007669"/>
    <property type="project" value="UniProtKB-UniRule"/>
</dbReference>
<keyword evidence="12" id="KW-1185">Reference proteome</keyword>
<feature type="binding site" evidence="9">
    <location>
        <position position="262"/>
    </location>
    <ligand>
        <name>Mg(2+)</name>
        <dbReference type="ChEBI" id="CHEBI:18420"/>
        <label>2</label>
    </ligand>
</feature>
<feature type="binding site" evidence="9">
    <location>
        <position position="899"/>
    </location>
    <ligand>
        <name>substrate</name>
    </ligand>
</feature>
<dbReference type="GO" id="GO:0031419">
    <property type="term" value="F:cobalamin binding"/>
    <property type="evidence" value="ECO:0007669"/>
    <property type="project" value="UniProtKB-UniRule"/>
</dbReference>
<keyword evidence="9" id="KW-0479">Metal-binding</keyword>
<dbReference type="GO" id="GO:0006637">
    <property type="term" value="P:acyl-CoA metabolic process"/>
    <property type="evidence" value="ECO:0007669"/>
    <property type="project" value="UniProtKB-UniRule"/>
</dbReference>
<dbReference type="InterPro" id="IPR033669">
    <property type="entry name" value="IcmF"/>
</dbReference>
<dbReference type="OrthoDB" id="9762378at2"/>
<feature type="binding site" evidence="9">
    <location>
        <position position="1011"/>
    </location>
    <ligand>
        <name>GTP</name>
        <dbReference type="ChEBI" id="CHEBI:37565"/>
    </ligand>
</feature>
<feature type="binding site" evidence="9">
    <location>
        <position position="859"/>
    </location>
    <ligand>
        <name>substrate</name>
    </ligand>
</feature>
<feature type="binding site" evidence="9">
    <location>
        <begin position="220"/>
        <end position="225"/>
    </location>
    <ligand>
        <name>GTP</name>
        <dbReference type="ChEBI" id="CHEBI:37565"/>
    </ligand>
</feature>
<keyword evidence="7 9" id="KW-0413">Isomerase</keyword>
<feature type="binding site" evidence="9">
    <location>
        <position position="265"/>
    </location>
    <ligand>
        <name>GTP</name>
        <dbReference type="ChEBI" id="CHEBI:37565"/>
    </ligand>
</feature>
<dbReference type="GO" id="GO:0005525">
    <property type="term" value="F:GTP binding"/>
    <property type="evidence" value="ECO:0007669"/>
    <property type="project" value="UniProtKB-UniRule"/>
</dbReference>
<dbReference type="PROSITE" id="PS51332">
    <property type="entry name" value="B12_BINDING"/>
    <property type="match status" value="1"/>
</dbReference>
<dbReference type="InterPro" id="IPR006099">
    <property type="entry name" value="MeMalonylCoA_mutase_a/b_cat"/>
</dbReference>
<evidence type="ECO:0000256" key="9">
    <source>
        <dbReference type="HAMAP-Rule" id="MF_02050"/>
    </source>
</evidence>
<evidence type="ECO:0000256" key="2">
    <source>
        <dbReference type="ARBA" id="ARBA00022628"/>
    </source>
</evidence>
<keyword evidence="6 9" id="KW-0143">Chaperone</keyword>
<evidence type="ECO:0000256" key="5">
    <source>
        <dbReference type="ARBA" id="ARBA00023134"/>
    </source>
</evidence>
<feature type="binding site" evidence="9">
    <location>
        <position position="224"/>
    </location>
    <ligand>
        <name>Mg(2+)</name>
        <dbReference type="ChEBI" id="CHEBI:18420"/>
        <label>1</label>
        <note>catalytic</note>
    </ligand>
</feature>
<dbReference type="GO" id="GO:0003924">
    <property type="term" value="F:GTPase activity"/>
    <property type="evidence" value="ECO:0007669"/>
    <property type="project" value="UniProtKB-UniRule"/>
</dbReference>
<feature type="binding site" evidence="9">
    <location>
        <position position="766"/>
    </location>
    <ligand>
        <name>substrate</name>
    </ligand>
</feature>
<dbReference type="InterPro" id="IPR036724">
    <property type="entry name" value="Cobalamin-bd_sf"/>
</dbReference>
<feature type="binding site" evidence="9">
    <location>
        <position position="1130"/>
    </location>
    <ligand>
        <name>GTP</name>
        <dbReference type="ChEBI" id="CHEBI:37565"/>
    </ligand>
</feature>
<dbReference type="Gene3D" id="3.40.50.280">
    <property type="entry name" value="Cobalamin-binding domain"/>
    <property type="match status" value="1"/>
</dbReference>
<comment type="catalytic activity">
    <reaction evidence="9">
        <text>GTP + H2O = GDP + phosphate + H(+)</text>
        <dbReference type="Rhea" id="RHEA:19669"/>
        <dbReference type="ChEBI" id="CHEBI:15377"/>
        <dbReference type="ChEBI" id="CHEBI:15378"/>
        <dbReference type="ChEBI" id="CHEBI:37565"/>
        <dbReference type="ChEBI" id="CHEBI:43474"/>
        <dbReference type="ChEBI" id="CHEBI:58189"/>
    </reaction>
</comment>
<feature type="binding site" evidence="9">
    <location>
        <position position="894"/>
    </location>
    <ligand>
        <name>substrate</name>
    </ligand>
</feature>
<dbReference type="PANTHER" id="PTHR43087:SF1">
    <property type="entry name" value="LAO_AO TRANSPORT SYSTEM ATPASE"/>
    <property type="match status" value="1"/>
</dbReference>
<keyword evidence="4 9" id="KW-0378">Hydrolase</keyword>
<keyword evidence="2 9" id="KW-0846">Cobalamin</keyword>
<reference evidence="11 12" key="1">
    <citation type="submission" date="2018-07" db="EMBL/GenBank/DDBJ databases">
        <title>Chitinophaga K2CV101002-2 sp. nov., isolated from a monsoon evergreen broad-leaved forest soil.</title>
        <authorList>
            <person name="Lv Y."/>
        </authorList>
    </citation>
    <scope>NUCLEOTIDE SEQUENCE [LARGE SCALE GENOMIC DNA]</scope>
    <source>
        <strain evidence="11 12">GDMCC 1.1288</strain>
    </source>
</reference>
<evidence type="ECO:0000256" key="6">
    <source>
        <dbReference type="ARBA" id="ARBA00023186"/>
    </source>
</evidence>
<dbReference type="AlphaFoldDB" id="A0A3E1YCA4"/>
<keyword evidence="8 9" id="KW-0170">Cobalt</keyword>
<dbReference type="Pfam" id="PF02310">
    <property type="entry name" value="B12-binding"/>
    <property type="match status" value="1"/>
</dbReference>
<dbReference type="SUPFAM" id="SSF52242">
    <property type="entry name" value="Cobalamin (vitamin B12)-binding domain"/>
    <property type="match status" value="1"/>
</dbReference>
<comment type="cofactor">
    <cofactor evidence="1 9">
        <name>adenosylcob(III)alamin</name>
        <dbReference type="ChEBI" id="CHEBI:18408"/>
    </cofactor>
</comment>
<dbReference type="EC" id="3.6.5.-" evidence="9"/>
<dbReference type="EC" id="5.4.99.13" evidence="9"/>
<feature type="binding site" evidence="9">
    <location>
        <position position="310"/>
    </location>
    <ligand>
        <name>Mg(2+)</name>
        <dbReference type="ChEBI" id="CHEBI:18420"/>
        <label>1</label>
        <note>catalytic</note>
    </ligand>
</feature>
<comment type="subunit">
    <text evidence="9">Homodimer.</text>
</comment>
<name>A0A3E1YCA4_9BACT</name>
<comment type="domain">
    <text evidence="9">Is composed of four functional domains: the N-terminal 5'-deoxyadenosylcobalamin binding region that is homologous to the small subunit of ICM (IcmB), a middle P-loop GTPase domain (MeaI) that likely acts as a chaperone for ICM, a structured linker region involved in dimer formation, and a C-terminal part that is homologous to the large substrate-binding subunit of ICM (IcmA).</text>
</comment>
<proteinExistence type="inferred from homology"/>
<organism evidence="11 12">
    <name type="scientific">Chitinophaga silvatica</name>
    <dbReference type="NCBI Taxonomy" id="2282649"/>
    <lineage>
        <taxon>Bacteria</taxon>
        <taxon>Pseudomonadati</taxon>
        <taxon>Bacteroidota</taxon>
        <taxon>Chitinophagia</taxon>
        <taxon>Chitinophagales</taxon>
        <taxon>Chitinophagaceae</taxon>
        <taxon>Chitinophaga</taxon>
    </lineage>
</organism>
<dbReference type="Pfam" id="PF01642">
    <property type="entry name" value="MM_CoA_mutase"/>
    <property type="match status" value="2"/>
</dbReference>
<keyword evidence="9" id="KW-0511">Multifunctional enzyme</keyword>
<dbReference type="CDD" id="cd02071">
    <property type="entry name" value="MM_CoA_mut_B12_BD"/>
    <property type="match status" value="1"/>
</dbReference>
<comment type="catalytic activity">
    <reaction evidence="9">
        <text>2-methylpropanoyl-CoA = butanoyl-CoA</text>
        <dbReference type="Rhea" id="RHEA:13141"/>
        <dbReference type="ChEBI" id="CHEBI:57338"/>
        <dbReference type="ChEBI" id="CHEBI:57371"/>
        <dbReference type="EC" id="5.4.99.13"/>
    </reaction>
</comment>
<evidence type="ECO:0000256" key="1">
    <source>
        <dbReference type="ARBA" id="ARBA00001922"/>
    </source>
</evidence>